<name>A0A4Z1P237_9PEZI</name>
<comment type="caution">
    <text evidence="2">The sequence shown here is derived from an EMBL/GenBank/DDBJ whole genome shotgun (WGS) entry which is preliminary data.</text>
</comment>
<accession>A0A4Z1P237</accession>
<dbReference type="Proteomes" id="UP000298493">
    <property type="component" value="Unassembled WGS sequence"/>
</dbReference>
<keyword evidence="3" id="KW-1185">Reference proteome</keyword>
<proteinExistence type="predicted"/>
<organism evidence="2 3">
    <name type="scientific">Venturia nashicola</name>
    <dbReference type="NCBI Taxonomy" id="86259"/>
    <lineage>
        <taxon>Eukaryota</taxon>
        <taxon>Fungi</taxon>
        <taxon>Dikarya</taxon>
        <taxon>Ascomycota</taxon>
        <taxon>Pezizomycotina</taxon>
        <taxon>Dothideomycetes</taxon>
        <taxon>Pleosporomycetidae</taxon>
        <taxon>Venturiales</taxon>
        <taxon>Venturiaceae</taxon>
        <taxon>Venturia</taxon>
    </lineage>
</organism>
<feature type="compositionally biased region" description="Polar residues" evidence="1">
    <location>
        <begin position="18"/>
        <end position="30"/>
    </location>
</feature>
<evidence type="ECO:0000256" key="1">
    <source>
        <dbReference type="SAM" id="MobiDB-lite"/>
    </source>
</evidence>
<dbReference type="EMBL" id="SNSC02000014">
    <property type="protein sequence ID" value="TID18210.1"/>
    <property type="molecule type" value="Genomic_DNA"/>
</dbReference>
<reference evidence="2 3" key="1">
    <citation type="submission" date="2019-04" db="EMBL/GenBank/DDBJ databases">
        <title>High contiguity whole genome sequence and gene annotation resource for two Venturia nashicola isolates.</title>
        <authorList>
            <person name="Prokchorchik M."/>
            <person name="Won K."/>
            <person name="Lee Y."/>
            <person name="Choi E.D."/>
            <person name="Segonzac C."/>
            <person name="Sohn K.H."/>
        </authorList>
    </citation>
    <scope>NUCLEOTIDE SEQUENCE [LARGE SCALE GENOMIC DNA]</scope>
    <source>
        <strain evidence="2 3">PRI2</strain>
    </source>
</reference>
<gene>
    <name evidence="2" type="ORF">E6O75_ATG06286</name>
</gene>
<evidence type="ECO:0000313" key="2">
    <source>
        <dbReference type="EMBL" id="TID18210.1"/>
    </source>
</evidence>
<evidence type="ECO:0000313" key="3">
    <source>
        <dbReference type="Proteomes" id="UP000298493"/>
    </source>
</evidence>
<sequence>MIRPSCKAKSGLDWEPQVETSAPSATSSCQGAFRRNRISPPMYIRVIPQSPRAKRTSSVGRSRQEPPGLAVAVAGERFGDPRLSAGVARTRRRQDSQSPALAVAKTRSRQDSPSPRLAVASTRSRRTRSRRGEIVRPSSVRRRRRSPTSFVIIGSP</sequence>
<protein>
    <submittedName>
        <fullName evidence="2">Uncharacterized protein</fullName>
    </submittedName>
</protein>
<feature type="region of interest" description="Disordered" evidence="1">
    <location>
        <begin position="1"/>
        <end position="156"/>
    </location>
</feature>
<dbReference type="AlphaFoldDB" id="A0A4Z1P237"/>